<comment type="caution">
    <text evidence="2">The sequence shown here is derived from an EMBL/GenBank/DDBJ whole genome shotgun (WGS) entry which is preliminary data.</text>
</comment>
<proteinExistence type="predicted"/>
<dbReference type="Proteomes" id="UP001139369">
    <property type="component" value="Unassembled WGS sequence"/>
</dbReference>
<name>A0A9X2AMZ3_9FLAO</name>
<dbReference type="AlphaFoldDB" id="A0A9X2AMZ3"/>
<dbReference type="PROSITE" id="PS51257">
    <property type="entry name" value="PROKAR_LIPOPROTEIN"/>
    <property type="match status" value="1"/>
</dbReference>
<reference evidence="2" key="1">
    <citation type="submission" date="2022-02" db="EMBL/GenBank/DDBJ databases">
        <title>Polaribacter sp. MSW13, isolated from seawater.</title>
        <authorList>
            <person name="Kristyanto S."/>
            <person name="Jung J."/>
            <person name="Jeon C.O."/>
        </authorList>
    </citation>
    <scope>NUCLEOTIDE SEQUENCE</scope>
    <source>
        <strain evidence="2">MSW13</strain>
    </source>
</reference>
<evidence type="ECO:0000256" key="1">
    <source>
        <dbReference type="SAM" id="SignalP"/>
    </source>
</evidence>
<evidence type="ECO:0000313" key="3">
    <source>
        <dbReference type="Proteomes" id="UP001139369"/>
    </source>
</evidence>
<keyword evidence="1" id="KW-0732">Signal</keyword>
<evidence type="ECO:0000313" key="2">
    <source>
        <dbReference type="EMBL" id="MCI2229379.1"/>
    </source>
</evidence>
<dbReference type="Pfam" id="PF14092">
    <property type="entry name" value="DUF4270"/>
    <property type="match status" value="1"/>
</dbReference>
<protein>
    <submittedName>
        <fullName evidence="2">DUF4270 domain-containing protein</fullName>
    </submittedName>
</protein>
<dbReference type="RefSeq" id="WP_242178504.1">
    <property type="nucleotide sequence ID" value="NZ_JAKQYM010000006.1"/>
</dbReference>
<dbReference type="EMBL" id="JAKQYM010000006">
    <property type="protein sequence ID" value="MCI2229379.1"/>
    <property type="molecule type" value="Genomic_DNA"/>
</dbReference>
<dbReference type="InterPro" id="IPR025366">
    <property type="entry name" value="DUF4270"/>
</dbReference>
<feature type="signal peptide" evidence="1">
    <location>
        <begin position="1"/>
        <end position="23"/>
    </location>
</feature>
<sequence>MKRIIRKSLYLGVLVSLFSAVISCEEDFTNIGTEVISNTKFDIGQELIDIKVENSPLEKVQSDNISREPGEYLLGVYASPEYEKVEASIISQVAISVGIKLIDEENSNYGADTTVVTTIDTVFIKLPYHATLEETTSTGPEFKLDSIIGDQTKSFTLNVYQTDTYLNSLDPTDPSKLNKYYSNSVFQKTGSELNSELNLQFKPNKNDTLIVIKRRLSNDVEYTKDTVKYVASTTNSTPLPFARIPLKEDVIKALFLDKYDSNEFASQDAFNDYFRGLILEATGNEGSLISFSFGNTSNTSLNPSIEVYYTNTVLKSGTIVIDTISKNHSFPLLGLRSNNFKMEDKVYPVNNEIILQGTAGSEAKIDLFGPDNDGNGIADKIEELRTKNLLVNDASLTFYINQSADTTAAPYALYLYKYDDTGINPTASQIKDVYSEGTDAFNGRLVRDGNGKKEKYTFKITDYISDLLSGETNYSPTLKLKVLNVSDYPVSDSIFTNYSWNPKAVTLFNNSAVNGDKKAQLKISYSEKKD</sequence>
<gene>
    <name evidence="2" type="ORF">MC378_09395</name>
</gene>
<keyword evidence="3" id="KW-1185">Reference proteome</keyword>
<feature type="chain" id="PRO_5040948502" evidence="1">
    <location>
        <begin position="24"/>
        <end position="530"/>
    </location>
</feature>
<organism evidence="2 3">
    <name type="scientific">Polaribacter marinus</name>
    <dbReference type="NCBI Taxonomy" id="2916838"/>
    <lineage>
        <taxon>Bacteria</taxon>
        <taxon>Pseudomonadati</taxon>
        <taxon>Bacteroidota</taxon>
        <taxon>Flavobacteriia</taxon>
        <taxon>Flavobacteriales</taxon>
        <taxon>Flavobacteriaceae</taxon>
    </lineage>
</organism>
<accession>A0A9X2AMZ3</accession>